<accession>A0A0F9WRY3</accession>
<dbReference type="AlphaFoldDB" id="A0A0F9WRY3"/>
<evidence type="ECO:0000313" key="1">
    <source>
        <dbReference type="EMBL" id="KKN81533.1"/>
    </source>
</evidence>
<reference evidence="1" key="1">
    <citation type="journal article" date="2015" name="Nature">
        <title>Complex archaea that bridge the gap between prokaryotes and eukaryotes.</title>
        <authorList>
            <person name="Spang A."/>
            <person name="Saw J.H."/>
            <person name="Jorgensen S.L."/>
            <person name="Zaremba-Niedzwiedzka K."/>
            <person name="Martijn J."/>
            <person name="Lind A.E."/>
            <person name="van Eijk R."/>
            <person name="Schleper C."/>
            <person name="Guy L."/>
            <person name="Ettema T.J."/>
        </authorList>
    </citation>
    <scope>NUCLEOTIDE SEQUENCE</scope>
</reference>
<sequence>MTHLEIAKKAVEKCGACRAAIPLVMCPRAPVGLYEKIKFHLGIRRFLWGLAHLDLFATYEAAGIYHCEALDLVEPLVTGYRGVQDQIPIWENGYEDVWYDLTDELDDEEGDGEDNPDEIPGN</sequence>
<name>A0A0F9WRY3_9ZZZZ</name>
<organism evidence="1">
    <name type="scientific">marine sediment metagenome</name>
    <dbReference type="NCBI Taxonomy" id="412755"/>
    <lineage>
        <taxon>unclassified sequences</taxon>
        <taxon>metagenomes</taxon>
        <taxon>ecological metagenomes</taxon>
    </lineage>
</organism>
<proteinExistence type="predicted"/>
<comment type="caution">
    <text evidence="1">The sequence shown here is derived from an EMBL/GenBank/DDBJ whole genome shotgun (WGS) entry which is preliminary data.</text>
</comment>
<gene>
    <name evidence="1" type="ORF">LCGC14_0317920</name>
</gene>
<dbReference type="EMBL" id="LAZR01000213">
    <property type="protein sequence ID" value="KKN81533.1"/>
    <property type="molecule type" value="Genomic_DNA"/>
</dbReference>
<protein>
    <submittedName>
        <fullName evidence="1">Uncharacterized protein</fullName>
    </submittedName>
</protein>